<feature type="compositionally biased region" description="Polar residues" evidence="1">
    <location>
        <begin position="343"/>
        <end position="354"/>
    </location>
</feature>
<evidence type="ECO:0000256" key="1">
    <source>
        <dbReference type="SAM" id="MobiDB-lite"/>
    </source>
</evidence>
<feature type="compositionally biased region" description="Low complexity" evidence="1">
    <location>
        <begin position="800"/>
        <end position="814"/>
    </location>
</feature>
<feature type="compositionally biased region" description="Polar residues" evidence="1">
    <location>
        <begin position="488"/>
        <end position="503"/>
    </location>
</feature>
<keyword evidence="3" id="KW-1185">Reference proteome</keyword>
<feature type="compositionally biased region" description="Polar residues" evidence="1">
    <location>
        <begin position="256"/>
        <end position="266"/>
    </location>
</feature>
<feature type="compositionally biased region" description="Pro residues" evidence="1">
    <location>
        <begin position="715"/>
        <end position="730"/>
    </location>
</feature>
<proteinExistence type="predicted"/>
<feature type="region of interest" description="Disordered" evidence="1">
    <location>
        <begin position="195"/>
        <end position="390"/>
    </location>
</feature>
<dbReference type="EMBL" id="OZ037944">
    <property type="protein sequence ID" value="CAL1695142.1"/>
    <property type="molecule type" value="Genomic_DNA"/>
</dbReference>
<accession>A0ABP1CM09</accession>
<feature type="compositionally biased region" description="Low complexity" evidence="1">
    <location>
        <begin position="562"/>
        <end position="579"/>
    </location>
</feature>
<gene>
    <name evidence="2" type="ORF">GFSPODELE1_LOCUS609</name>
</gene>
<feature type="compositionally biased region" description="Low complexity" evidence="1">
    <location>
        <begin position="240"/>
        <end position="255"/>
    </location>
</feature>
<feature type="compositionally biased region" description="Low complexity" evidence="1">
    <location>
        <begin position="827"/>
        <end position="841"/>
    </location>
</feature>
<feature type="region of interest" description="Disordered" evidence="1">
    <location>
        <begin position="421"/>
        <end position="852"/>
    </location>
</feature>
<feature type="compositionally biased region" description="Low complexity" evidence="1">
    <location>
        <begin position="520"/>
        <end position="529"/>
    </location>
</feature>
<dbReference type="Proteomes" id="UP001497453">
    <property type="component" value="Chromosome 1"/>
</dbReference>
<feature type="compositionally biased region" description="Pro residues" evidence="1">
    <location>
        <begin position="778"/>
        <end position="791"/>
    </location>
</feature>
<sequence>MNTGSVLYEPSLSPAILSRPSSAMHDDHSMGRLHSQYNNYSTPPPHNPSRPPANGRHSYSHQPFPLNPSPRHFLYPPYAQSPPPPISLRSTARHPPPPMLDDPAFSSDPRANPHFAMTIGEQIIPLNSPAANLQNASPLPQDTLYRHSLEGSTRAHDANSRNAPNPPAPYQPFAQKITSSTPPRLQPRVEPLYIPDDAFSSPPAFQQPPVSMAKLKRHQAYLKRDPPPLPPYEPYVNDNSSNSSCSSSSHSSGSSVLLTPTSSTASLPKPRSRLRVVNPEEDDRSIAVTLPPEYYSKPADAINGDRPPVLANTSAPELRPPPAPATDVPPRPATVPVPPLPGSTLNANLTTSADMNAAANNHPVAPEMRRQRSRKTSVAAPPKDLDRIDELDETDPLGYAWHHDGRYEAALQAIKNGALSEGIGAGVGAGGGKAMNQDGKKSSQRNPSAPVDPSTTSFNVSPGEIFPSFNAQPKPPKSKQQQFPTPIQRPSRQGPLYNQQQSLGAPPAQSVPFPQPHLHSQSQVQSQSQFRVQDAVLQPIPSSLNPGGLNTAPRDTNSSGVSQPLSQQIPSQQQRRNSSFLTVLQTNAEDDSELAYTLPSPSRSPMPNPYEQQASQPIPQQSSRLRRHKVPVTEPAPGFDSEQKNLASGMMPPSRVRFQDQADYENFGPVASQQDPRYPPRRMPSPQPPNNQPFLRPQDEVNRNSALYRSSSAPNAPPAAHIPPPGPRPQQYPSQEYPDTQPQQAPIPRPDIILPPRHAPKQGPAPHYLPKKLVMPTPLQPQQPTFPPTRPPGTGMYGESTSTTNSGSSGNSTNAPGNEFGRGHGHSQSLSVSAVAAPAQQKKAKEIPISQGRNVLRKRTTVAGPAIAPIAPPVSAGPLGAGVGSEGYVPSSNATAALFASKVSVGPPAAPVGADAWDGKKIREKEKEDKFREKERIREIERQREKEKPTGRKLSKRRS</sequence>
<feature type="compositionally biased region" description="Pro residues" evidence="1">
    <location>
        <begin position="681"/>
        <end position="691"/>
    </location>
</feature>
<feature type="compositionally biased region" description="Pro residues" evidence="1">
    <location>
        <begin position="318"/>
        <end position="341"/>
    </location>
</feature>
<evidence type="ECO:0000313" key="2">
    <source>
        <dbReference type="EMBL" id="CAL1695142.1"/>
    </source>
</evidence>
<reference evidence="3" key="1">
    <citation type="submission" date="2024-04" db="EMBL/GenBank/DDBJ databases">
        <authorList>
            <person name="Shaw F."/>
            <person name="Minotto A."/>
        </authorList>
    </citation>
    <scope>NUCLEOTIDE SEQUENCE [LARGE SCALE GENOMIC DNA]</scope>
</reference>
<feature type="compositionally biased region" description="Low complexity" evidence="1">
    <location>
        <begin position="612"/>
        <end position="623"/>
    </location>
</feature>
<feature type="region of interest" description="Disordered" evidence="1">
    <location>
        <begin position="927"/>
        <end position="959"/>
    </location>
</feature>
<feature type="compositionally biased region" description="Basic and acidic residues" evidence="1">
    <location>
        <begin position="927"/>
        <end position="950"/>
    </location>
</feature>
<name>A0ABP1CM09_9APHY</name>
<organism evidence="2 3">
    <name type="scientific">Somion occarium</name>
    <dbReference type="NCBI Taxonomy" id="3059160"/>
    <lineage>
        <taxon>Eukaryota</taxon>
        <taxon>Fungi</taxon>
        <taxon>Dikarya</taxon>
        <taxon>Basidiomycota</taxon>
        <taxon>Agaricomycotina</taxon>
        <taxon>Agaricomycetes</taxon>
        <taxon>Polyporales</taxon>
        <taxon>Cerrenaceae</taxon>
        <taxon>Somion</taxon>
    </lineage>
</organism>
<protein>
    <submittedName>
        <fullName evidence="2">Uncharacterized protein</fullName>
    </submittedName>
</protein>
<feature type="compositionally biased region" description="Pro residues" evidence="1">
    <location>
        <begin position="42"/>
        <end position="51"/>
    </location>
</feature>
<feature type="region of interest" description="Disordered" evidence="1">
    <location>
        <begin position="1"/>
        <end position="113"/>
    </location>
</feature>
<feature type="compositionally biased region" description="Gly residues" evidence="1">
    <location>
        <begin position="423"/>
        <end position="433"/>
    </location>
</feature>
<evidence type="ECO:0000313" key="3">
    <source>
        <dbReference type="Proteomes" id="UP001497453"/>
    </source>
</evidence>